<dbReference type="InterPro" id="IPR033121">
    <property type="entry name" value="PEPTIDASE_A1"/>
</dbReference>
<keyword evidence="12" id="KW-1185">Reference proteome</keyword>
<evidence type="ECO:0000256" key="9">
    <source>
        <dbReference type="SAM" id="SignalP"/>
    </source>
</evidence>
<dbReference type="Proteomes" id="UP001610432">
    <property type="component" value="Unassembled WGS sequence"/>
</dbReference>
<keyword evidence="7 8" id="KW-0378">Hydrolase</keyword>
<dbReference type="RefSeq" id="XP_070881943.1">
    <property type="nucleotide sequence ID" value="XM_071026498.1"/>
</dbReference>
<keyword evidence="3" id="KW-0472">Membrane</keyword>
<comment type="caution">
    <text evidence="11">The sequence shown here is derived from an EMBL/GenBank/DDBJ whole genome shotgun (WGS) entry which is preliminary data.</text>
</comment>
<name>A0ABR4LFU9_9EURO</name>
<evidence type="ECO:0000256" key="8">
    <source>
        <dbReference type="RuleBase" id="RU000454"/>
    </source>
</evidence>
<proteinExistence type="inferred from homology"/>
<dbReference type="InterPro" id="IPR021109">
    <property type="entry name" value="Peptidase_aspartic_dom_sf"/>
</dbReference>
<evidence type="ECO:0000313" key="12">
    <source>
        <dbReference type="Proteomes" id="UP001610432"/>
    </source>
</evidence>
<sequence length="484" mass="51285">MRGVLLLLGTLIYTRGLTGAAVLHQRGARPAVLALDIHRNEILDPVARDRIRRKRDQTVSQAIDNEEALYFCNVTIGTPEQSLRLILDTGSSDLWCNAANSTFCSSSQDPCRVSGSYDPGLSSSSTYVSSDFNISYADGTGAVGDYVTDTLRIGGIDLRDFQFGIGYLSSSAEGVLGIGYPANEVQVARFGDATYPNLPHSLVENGLIQSSAYSLWLNDLEANSGSILFGGIDTEKYHGDLHTLPIQSINGVYSEFLIALTGISLSTDSKIHELHSDTLPAAVLLDSGSSLSYLPDGIVEDIYHDIGVTYERSTGAGYAPCSLAQDNIHITFTFSSPKITVGVDELIIDAGDLRFRNGERACIFGIVPAGDGTNVLGDTFLRSVYVVYDLANNEISLANTRFNSTESNILEIGHGDEAVPSATKVSHPVTSVVADGSGARIGGPTGTGFTVSPTSTGAAAVGGFAEIPKYLAFGAVAMGYLFAF</sequence>
<dbReference type="PANTHER" id="PTHR47966:SF65">
    <property type="entry name" value="ASPARTIC-TYPE ENDOPEPTIDASE"/>
    <property type="match status" value="1"/>
</dbReference>
<dbReference type="InterPro" id="IPR001461">
    <property type="entry name" value="Aspartic_peptidase_A1"/>
</dbReference>
<keyword evidence="3" id="KW-0336">GPI-anchor</keyword>
<organism evidence="11 12">
    <name type="scientific">Aspergillus lucknowensis</name>
    <dbReference type="NCBI Taxonomy" id="176173"/>
    <lineage>
        <taxon>Eukaryota</taxon>
        <taxon>Fungi</taxon>
        <taxon>Dikarya</taxon>
        <taxon>Ascomycota</taxon>
        <taxon>Pezizomycotina</taxon>
        <taxon>Eurotiomycetes</taxon>
        <taxon>Eurotiomycetidae</taxon>
        <taxon>Eurotiales</taxon>
        <taxon>Aspergillaceae</taxon>
        <taxon>Aspergillus</taxon>
        <taxon>Aspergillus subgen. Nidulantes</taxon>
    </lineage>
</organism>
<accession>A0ABR4LFU9</accession>
<evidence type="ECO:0000256" key="3">
    <source>
        <dbReference type="ARBA" id="ARBA00022622"/>
    </source>
</evidence>
<comment type="subcellular location">
    <subcellularLocation>
        <location evidence="1">Cell membrane</location>
        <topology evidence="1">Lipid-anchor</topology>
        <topology evidence="1">GPI-anchor</topology>
    </subcellularLocation>
</comment>
<dbReference type="SUPFAM" id="SSF50630">
    <property type="entry name" value="Acid proteases"/>
    <property type="match status" value="1"/>
</dbReference>
<evidence type="ECO:0000256" key="5">
    <source>
        <dbReference type="ARBA" id="ARBA00022729"/>
    </source>
</evidence>
<dbReference type="PROSITE" id="PS00141">
    <property type="entry name" value="ASP_PROTEASE"/>
    <property type="match status" value="1"/>
</dbReference>
<keyword evidence="5 9" id="KW-0732">Signal</keyword>
<evidence type="ECO:0000256" key="2">
    <source>
        <dbReference type="ARBA" id="ARBA00007447"/>
    </source>
</evidence>
<gene>
    <name evidence="11" type="ORF">BJX67DRAFT_270107</name>
</gene>
<reference evidence="11 12" key="1">
    <citation type="submission" date="2024-07" db="EMBL/GenBank/DDBJ databases">
        <title>Section-level genome sequencing and comparative genomics of Aspergillus sections Usti and Cavernicolus.</title>
        <authorList>
            <consortium name="Lawrence Berkeley National Laboratory"/>
            <person name="Nybo J.L."/>
            <person name="Vesth T.C."/>
            <person name="Theobald S."/>
            <person name="Frisvad J.C."/>
            <person name="Larsen T.O."/>
            <person name="Kjaerboelling I."/>
            <person name="Rothschild-Mancinelli K."/>
            <person name="Lyhne E.K."/>
            <person name="Kogle M.E."/>
            <person name="Barry K."/>
            <person name="Clum A."/>
            <person name="Na H."/>
            <person name="Ledsgaard L."/>
            <person name="Lin J."/>
            <person name="Lipzen A."/>
            <person name="Kuo A."/>
            <person name="Riley R."/>
            <person name="Mondo S."/>
            <person name="Labutti K."/>
            <person name="Haridas S."/>
            <person name="Pangalinan J."/>
            <person name="Salamov A.A."/>
            <person name="Simmons B.A."/>
            <person name="Magnuson J.K."/>
            <person name="Chen J."/>
            <person name="Drula E."/>
            <person name="Henrissat B."/>
            <person name="Wiebenga A."/>
            <person name="Lubbers R.J."/>
            <person name="Gomes A.C."/>
            <person name="Macurrencykelacurrency M.R."/>
            <person name="Stajich J."/>
            <person name="Grigoriev I.V."/>
            <person name="Mortensen U.H."/>
            <person name="De Vries R.P."/>
            <person name="Baker S.E."/>
            <person name="Andersen M.R."/>
        </authorList>
    </citation>
    <scope>NUCLEOTIDE SEQUENCE [LARGE SCALE GENOMIC DNA]</scope>
    <source>
        <strain evidence="11 12">CBS 449.75</strain>
    </source>
</reference>
<dbReference type="PRINTS" id="PR00792">
    <property type="entry name" value="PEPSIN"/>
</dbReference>
<feature type="chain" id="PRO_5046738987" evidence="9">
    <location>
        <begin position="17"/>
        <end position="484"/>
    </location>
</feature>
<dbReference type="EMBL" id="JBFXLQ010000058">
    <property type="protein sequence ID" value="KAL2862964.1"/>
    <property type="molecule type" value="Genomic_DNA"/>
</dbReference>
<evidence type="ECO:0000256" key="6">
    <source>
        <dbReference type="ARBA" id="ARBA00022750"/>
    </source>
</evidence>
<protein>
    <submittedName>
        <fullName evidence="11">Aspartic peptidase domain-containing protein</fullName>
    </submittedName>
</protein>
<evidence type="ECO:0000313" key="11">
    <source>
        <dbReference type="EMBL" id="KAL2862964.1"/>
    </source>
</evidence>
<evidence type="ECO:0000259" key="10">
    <source>
        <dbReference type="PROSITE" id="PS51767"/>
    </source>
</evidence>
<dbReference type="InterPro" id="IPR001969">
    <property type="entry name" value="Aspartic_peptidase_AS"/>
</dbReference>
<keyword evidence="3" id="KW-0325">Glycoprotein</keyword>
<evidence type="ECO:0000256" key="4">
    <source>
        <dbReference type="ARBA" id="ARBA00022670"/>
    </source>
</evidence>
<feature type="domain" description="Peptidase A1" evidence="10">
    <location>
        <begin position="70"/>
        <end position="398"/>
    </location>
</feature>
<evidence type="ECO:0000256" key="1">
    <source>
        <dbReference type="ARBA" id="ARBA00004609"/>
    </source>
</evidence>
<evidence type="ECO:0000256" key="7">
    <source>
        <dbReference type="ARBA" id="ARBA00022801"/>
    </source>
</evidence>
<comment type="similarity">
    <text evidence="2 8">Belongs to the peptidase A1 family.</text>
</comment>
<keyword evidence="4 8" id="KW-0645">Protease</keyword>
<dbReference type="CDD" id="cd05474">
    <property type="entry name" value="SAP_like"/>
    <property type="match status" value="1"/>
</dbReference>
<dbReference type="GeneID" id="98141570"/>
<keyword evidence="6 8" id="KW-0064">Aspartyl protease</keyword>
<feature type="signal peptide" evidence="9">
    <location>
        <begin position="1"/>
        <end position="16"/>
    </location>
</feature>
<dbReference type="Gene3D" id="2.40.70.10">
    <property type="entry name" value="Acid Proteases"/>
    <property type="match status" value="2"/>
</dbReference>
<dbReference type="Pfam" id="PF00026">
    <property type="entry name" value="Asp"/>
    <property type="match status" value="1"/>
</dbReference>
<keyword evidence="3" id="KW-0449">Lipoprotein</keyword>
<dbReference type="PANTHER" id="PTHR47966">
    <property type="entry name" value="BETA-SITE APP-CLEAVING ENZYME, ISOFORM A-RELATED"/>
    <property type="match status" value="1"/>
</dbReference>
<dbReference type="PROSITE" id="PS51767">
    <property type="entry name" value="PEPTIDASE_A1"/>
    <property type="match status" value="1"/>
</dbReference>
<dbReference type="InterPro" id="IPR033876">
    <property type="entry name" value="SAP-like"/>
</dbReference>